<comment type="caution">
    <text evidence="3">The sequence shown here is derived from an EMBL/GenBank/DDBJ whole genome shotgun (WGS) entry which is preliminary data.</text>
</comment>
<proteinExistence type="predicted"/>
<feature type="region of interest" description="Disordered" evidence="1">
    <location>
        <begin position="403"/>
        <end position="427"/>
    </location>
</feature>
<feature type="region of interest" description="Disordered" evidence="1">
    <location>
        <begin position="179"/>
        <end position="198"/>
    </location>
</feature>
<keyword evidence="2" id="KW-1133">Transmembrane helix</keyword>
<dbReference type="Proteomes" id="UP001596083">
    <property type="component" value="Unassembled WGS sequence"/>
</dbReference>
<evidence type="ECO:0008006" key="5">
    <source>
        <dbReference type="Google" id="ProtNLM"/>
    </source>
</evidence>
<feature type="transmembrane region" description="Helical" evidence="2">
    <location>
        <begin position="22"/>
        <end position="42"/>
    </location>
</feature>
<feature type="compositionally biased region" description="Gly residues" evidence="1">
    <location>
        <begin position="41"/>
        <end position="59"/>
    </location>
</feature>
<accession>A0ABW0Z8B7</accession>
<evidence type="ECO:0000256" key="1">
    <source>
        <dbReference type="SAM" id="MobiDB-lite"/>
    </source>
</evidence>
<dbReference type="RefSeq" id="WP_390321092.1">
    <property type="nucleotide sequence ID" value="NZ_JBHSPB010000031.1"/>
</dbReference>
<name>A0ABW0Z8B7_9ACTN</name>
<evidence type="ECO:0000313" key="3">
    <source>
        <dbReference type="EMBL" id="MFC5724632.1"/>
    </source>
</evidence>
<sequence>MSSEGGTPDSTPERTRRGHTRLAVVSVAAVLLAGGGGAYWAATAGGGDGAPAGAHGGGSPSPSASPPPLALDGYGRGGPSQGIAVGEPDPHGSHYRAAGKLPQGPRSAPVYLPKDEVGRDEVALLAKALDVQGTPRLDGDTWRVGGAPGAGEPVLQVARKGPGLWSYTRYGGPESGCVRPPGTGPQRGKADAPVPSDGPPGLNCPLHPADPAAAQPVSEERAKAVAAPVFTALGLDGAQVDAGKLYGAVRVVTADPVHGGLPSHGWQTSLRVGADGQLVGGSGRLQAPAKGAEYPLISADEALKQLNGSPGGGMASPGGGCASAVPYGEGEGLPADGGAKPCPLVPSPSDGPVTVRGASFALAQNWVRGRPALVPSWLFTAEVPGTDRTVTLVRPAVDPKFLVGPSQPGRSPAPTDTAHPVPTGVESYSRAEGGQKLLLRFWGGMCTSYAASAEQSAGAVTVKILGTARQPERPCVMMARQYELPVRLDQPLDGRRVLDAVDGRTVPESRA</sequence>
<feature type="compositionally biased region" description="Polar residues" evidence="1">
    <location>
        <begin position="1"/>
        <end position="10"/>
    </location>
</feature>
<feature type="region of interest" description="Disordered" evidence="1">
    <location>
        <begin position="1"/>
        <end position="22"/>
    </location>
</feature>
<dbReference type="EMBL" id="JBHSPB010000031">
    <property type="protein sequence ID" value="MFC5724632.1"/>
    <property type="molecule type" value="Genomic_DNA"/>
</dbReference>
<evidence type="ECO:0000313" key="4">
    <source>
        <dbReference type="Proteomes" id="UP001596083"/>
    </source>
</evidence>
<organism evidence="3 4">
    <name type="scientific">Streptomyces gamaensis</name>
    <dbReference type="NCBI Taxonomy" id="1763542"/>
    <lineage>
        <taxon>Bacteria</taxon>
        <taxon>Bacillati</taxon>
        <taxon>Actinomycetota</taxon>
        <taxon>Actinomycetes</taxon>
        <taxon>Kitasatosporales</taxon>
        <taxon>Streptomycetaceae</taxon>
        <taxon>Streptomyces</taxon>
    </lineage>
</organism>
<reference evidence="4" key="1">
    <citation type="journal article" date="2019" name="Int. J. Syst. Evol. Microbiol.">
        <title>The Global Catalogue of Microorganisms (GCM) 10K type strain sequencing project: providing services to taxonomists for standard genome sequencing and annotation.</title>
        <authorList>
            <consortium name="The Broad Institute Genomics Platform"/>
            <consortium name="The Broad Institute Genome Sequencing Center for Infectious Disease"/>
            <person name="Wu L."/>
            <person name="Ma J."/>
        </authorList>
    </citation>
    <scope>NUCLEOTIDE SEQUENCE [LARGE SCALE GENOMIC DNA]</scope>
    <source>
        <strain evidence="4">CGMCC 4.7304</strain>
    </source>
</reference>
<feature type="region of interest" description="Disordered" evidence="1">
    <location>
        <begin position="41"/>
        <end position="112"/>
    </location>
</feature>
<gene>
    <name evidence="3" type="ORF">ACFP1Z_31215</name>
</gene>
<protein>
    <recommendedName>
        <fullName evidence="5">Large membrane protein</fullName>
    </recommendedName>
</protein>
<keyword evidence="2" id="KW-0812">Transmembrane</keyword>
<evidence type="ECO:0000256" key="2">
    <source>
        <dbReference type="SAM" id="Phobius"/>
    </source>
</evidence>
<keyword evidence="2" id="KW-0472">Membrane</keyword>
<keyword evidence="4" id="KW-1185">Reference proteome</keyword>